<evidence type="ECO:0000256" key="2">
    <source>
        <dbReference type="SAM" id="Phobius"/>
    </source>
</evidence>
<dbReference type="EMBL" id="LKEA01000013">
    <property type="protein sequence ID" value="ROW04719.1"/>
    <property type="molecule type" value="Genomic_DNA"/>
</dbReference>
<evidence type="ECO:0000256" key="1">
    <source>
        <dbReference type="SAM" id="MobiDB-lite"/>
    </source>
</evidence>
<name>A0A423WMI8_9PEZI</name>
<keyword evidence="4" id="KW-1185">Reference proteome</keyword>
<evidence type="ECO:0000313" key="3">
    <source>
        <dbReference type="EMBL" id="ROW04719.1"/>
    </source>
</evidence>
<protein>
    <submittedName>
        <fullName evidence="3">Uncharacterized protein</fullName>
    </submittedName>
</protein>
<dbReference type="Proteomes" id="UP000283895">
    <property type="component" value="Unassembled WGS sequence"/>
</dbReference>
<keyword evidence="2" id="KW-0472">Membrane</keyword>
<dbReference type="STRING" id="356882.A0A423WMI8"/>
<sequence>MSRACAFSVAGAVFRFQDANASTYDFNWLSVAVEAVGVAELNVGLICGCMPVIFVLFRGLAAKSGSVWTSVREWMKAHSRQTNTSSDISFPIQIIHGPEELPQLPEGTPSGIPSFTRGGASRSQWRSPGQFKRADPGYS</sequence>
<keyword evidence="2" id="KW-1133">Transmembrane helix</keyword>
<reference evidence="3 4" key="1">
    <citation type="submission" date="2015-09" db="EMBL/GenBank/DDBJ databases">
        <title>Host preference determinants of Valsa canker pathogens revealed by comparative genomics.</title>
        <authorList>
            <person name="Yin Z."/>
            <person name="Huang L."/>
        </authorList>
    </citation>
    <scope>NUCLEOTIDE SEQUENCE [LARGE SCALE GENOMIC DNA]</scope>
    <source>
        <strain evidence="3 4">03-1</strain>
    </source>
</reference>
<proteinExistence type="predicted"/>
<evidence type="ECO:0000313" key="4">
    <source>
        <dbReference type="Proteomes" id="UP000283895"/>
    </source>
</evidence>
<comment type="caution">
    <text evidence="3">The sequence shown here is derived from an EMBL/GenBank/DDBJ whole genome shotgun (WGS) entry which is preliminary data.</text>
</comment>
<feature type="region of interest" description="Disordered" evidence="1">
    <location>
        <begin position="99"/>
        <end position="139"/>
    </location>
</feature>
<dbReference type="OrthoDB" id="444631at2759"/>
<organism evidence="3 4">
    <name type="scientific">Cytospora schulzeri</name>
    <dbReference type="NCBI Taxonomy" id="448051"/>
    <lineage>
        <taxon>Eukaryota</taxon>
        <taxon>Fungi</taxon>
        <taxon>Dikarya</taxon>
        <taxon>Ascomycota</taxon>
        <taxon>Pezizomycotina</taxon>
        <taxon>Sordariomycetes</taxon>
        <taxon>Sordariomycetidae</taxon>
        <taxon>Diaporthales</taxon>
        <taxon>Cytosporaceae</taxon>
        <taxon>Cytospora</taxon>
    </lineage>
</organism>
<gene>
    <name evidence="3" type="ORF">VMCG_04870</name>
</gene>
<dbReference type="AlphaFoldDB" id="A0A423WMI8"/>
<accession>A0A423WMI8</accession>
<feature type="transmembrane region" description="Helical" evidence="2">
    <location>
        <begin position="37"/>
        <end position="57"/>
    </location>
</feature>
<keyword evidence="2" id="KW-0812">Transmembrane</keyword>